<comment type="caution">
    <text evidence="4">The sequence shown here is derived from an EMBL/GenBank/DDBJ whole genome shotgun (WGS) entry which is preliminary data.</text>
</comment>
<keyword evidence="5" id="KW-1185">Reference proteome</keyword>
<dbReference type="AlphaFoldDB" id="A0A7W3XUZ0"/>
<gene>
    <name evidence="4" type="ORF">FOE67_02565</name>
</gene>
<keyword evidence="2" id="KW-0812">Transmembrane</keyword>
<evidence type="ECO:0000256" key="2">
    <source>
        <dbReference type="SAM" id="Phobius"/>
    </source>
</evidence>
<feature type="domain" description="Cytoskeleton protein RodZ-like C-terminal" evidence="3">
    <location>
        <begin position="205"/>
        <end position="275"/>
    </location>
</feature>
<dbReference type="Pfam" id="PF13464">
    <property type="entry name" value="RodZ_C"/>
    <property type="match status" value="1"/>
</dbReference>
<name>A0A7W3XUZ0_9ACTN</name>
<dbReference type="PANTHER" id="PTHR34475">
    <property type="match status" value="1"/>
</dbReference>
<dbReference type="PANTHER" id="PTHR34475:SF1">
    <property type="entry name" value="CYTOSKELETON PROTEIN RODZ"/>
    <property type="match status" value="1"/>
</dbReference>
<keyword evidence="2" id="KW-1133">Transmembrane helix</keyword>
<keyword evidence="2" id="KW-0472">Membrane</keyword>
<feature type="region of interest" description="Disordered" evidence="1">
    <location>
        <begin position="138"/>
        <end position="197"/>
    </location>
</feature>
<feature type="compositionally biased region" description="Acidic residues" evidence="1">
    <location>
        <begin position="173"/>
        <end position="192"/>
    </location>
</feature>
<dbReference type="RefSeq" id="WP_182660106.1">
    <property type="nucleotide sequence ID" value="NZ_VKHS01000026.1"/>
</dbReference>
<proteinExistence type="predicted"/>
<dbReference type="InterPro" id="IPR025194">
    <property type="entry name" value="RodZ-like_C"/>
</dbReference>
<evidence type="ECO:0000313" key="4">
    <source>
        <dbReference type="EMBL" id="MBB0228425.1"/>
    </source>
</evidence>
<dbReference type="InterPro" id="IPR050400">
    <property type="entry name" value="Bact_Cytoskel_RodZ"/>
</dbReference>
<evidence type="ECO:0000256" key="1">
    <source>
        <dbReference type="SAM" id="MobiDB-lite"/>
    </source>
</evidence>
<feature type="transmembrane region" description="Helical" evidence="2">
    <location>
        <begin position="113"/>
        <end position="133"/>
    </location>
</feature>
<dbReference type="EMBL" id="VKHS01000026">
    <property type="protein sequence ID" value="MBB0228425.1"/>
    <property type="molecule type" value="Genomic_DNA"/>
</dbReference>
<organism evidence="4 5">
    <name type="scientific">Streptomyces calidiresistens</name>
    <dbReference type="NCBI Taxonomy" id="1485586"/>
    <lineage>
        <taxon>Bacteria</taxon>
        <taxon>Bacillati</taxon>
        <taxon>Actinomycetota</taxon>
        <taxon>Actinomycetes</taxon>
        <taxon>Kitasatosporales</taxon>
        <taxon>Streptomycetaceae</taxon>
        <taxon>Streptomyces</taxon>
    </lineage>
</organism>
<dbReference type="GO" id="GO:0003677">
    <property type="term" value="F:DNA binding"/>
    <property type="evidence" value="ECO:0007669"/>
    <property type="project" value="InterPro"/>
</dbReference>
<accession>A0A7W3XUZ0</accession>
<dbReference type="InterPro" id="IPR010982">
    <property type="entry name" value="Lambda_DNA-bd_dom_sf"/>
</dbReference>
<dbReference type="Gene3D" id="1.10.260.40">
    <property type="entry name" value="lambda repressor-like DNA-binding domains"/>
    <property type="match status" value="1"/>
</dbReference>
<reference evidence="5" key="1">
    <citation type="submission" date="2019-10" db="EMBL/GenBank/DDBJ databases">
        <title>Streptomyces sp. nov., a novel actinobacterium isolated from alkaline environment.</title>
        <authorList>
            <person name="Golinska P."/>
        </authorList>
    </citation>
    <scope>NUCLEOTIDE SEQUENCE [LARGE SCALE GENOMIC DNA]</scope>
    <source>
        <strain evidence="5">DSM 42108</strain>
    </source>
</reference>
<dbReference type="Proteomes" id="UP000530234">
    <property type="component" value="Unassembled WGS sequence"/>
</dbReference>
<evidence type="ECO:0000313" key="5">
    <source>
        <dbReference type="Proteomes" id="UP000530234"/>
    </source>
</evidence>
<sequence>MSQGNASAEDRPSVGRTLQKARLDSGLTVEEISATTRVRAPIIQAIEQDDFSRCGGDVYARGHLRTLARAVGLPPDDLVARFNAERGTPPALPPAAPVFEAERIRPEPRRPNWTAAMVAAIVAVVGFVGFNALNGDERATGTPEAAGEDTDAGAEHEAGDEPGSDSAGGPTDDASDEGTDGADAPGDEDADEAVAGAPADRVTVRIVASGRSWISVRDVNGQQLFEGELEDGDSETFTDDERIDLITGNAGAIELYVNGRHIPEVGGSGEVQRLSFTKGDPEEG</sequence>
<evidence type="ECO:0000259" key="3">
    <source>
        <dbReference type="Pfam" id="PF13464"/>
    </source>
</evidence>
<protein>
    <submittedName>
        <fullName evidence="4">DUF4115 domain-containing protein</fullName>
    </submittedName>
</protein>
<dbReference type="Pfam" id="PF13413">
    <property type="entry name" value="HTH_25"/>
    <property type="match status" value="1"/>
</dbReference>